<dbReference type="CDD" id="cd06257">
    <property type="entry name" value="DnaJ"/>
    <property type="match status" value="1"/>
</dbReference>
<organism evidence="5 6">
    <name type="scientific">Cymbomonas tetramitiformis</name>
    <dbReference type="NCBI Taxonomy" id="36881"/>
    <lineage>
        <taxon>Eukaryota</taxon>
        <taxon>Viridiplantae</taxon>
        <taxon>Chlorophyta</taxon>
        <taxon>Pyramimonadophyceae</taxon>
        <taxon>Pyramimonadales</taxon>
        <taxon>Pyramimonadaceae</taxon>
        <taxon>Cymbomonas</taxon>
    </lineage>
</organism>
<evidence type="ECO:0000313" key="6">
    <source>
        <dbReference type="Proteomes" id="UP001190700"/>
    </source>
</evidence>
<keyword evidence="2" id="KW-0802">TPR repeat</keyword>
<dbReference type="PANTHER" id="PTHR45188">
    <property type="entry name" value="DNAJ PROTEIN P58IPK HOMOLOG"/>
    <property type="match status" value="1"/>
</dbReference>
<dbReference type="Pfam" id="PF00226">
    <property type="entry name" value="DnaJ"/>
    <property type="match status" value="1"/>
</dbReference>
<dbReference type="Gene3D" id="1.10.287.110">
    <property type="entry name" value="DnaJ domain"/>
    <property type="match status" value="1"/>
</dbReference>
<comment type="caution">
    <text evidence="5">The sequence shown here is derived from an EMBL/GenBank/DDBJ whole genome shotgun (WGS) entry which is preliminary data.</text>
</comment>
<evidence type="ECO:0000259" key="4">
    <source>
        <dbReference type="PROSITE" id="PS50076"/>
    </source>
</evidence>
<proteinExistence type="predicted"/>
<dbReference type="SMART" id="SM00271">
    <property type="entry name" value="DnaJ"/>
    <property type="match status" value="1"/>
</dbReference>
<reference evidence="5 6" key="1">
    <citation type="journal article" date="2015" name="Genome Biol. Evol.">
        <title>Comparative Genomics of a Bacterivorous Green Alga Reveals Evolutionary Causalities and Consequences of Phago-Mixotrophic Mode of Nutrition.</title>
        <authorList>
            <person name="Burns J.A."/>
            <person name="Paasch A."/>
            <person name="Narechania A."/>
            <person name="Kim E."/>
        </authorList>
    </citation>
    <scope>NUCLEOTIDE SEQUENCE [LARGE SCALE GENOMIC DNA]</scope>
    <source>
        <strain evidence="5 6">PLY_AMNH</strain>
    </source>
</reference>
<gene>
    <name evidence="5" type="ORF">CYMTET_27705</name>
</gene>
<dbReference type="Proteomes" id="UP001190700">
    <property type="component" value="Unassembled WGS sequence"/>
</dbReference>
<feature type="domain" description="J" evidence="4">
    <location>
        <begin position="30"/>
        <end position="98"/>
    </location>
</feature>
<dbReference type="AlphaFoldDB" id="A0AAE0FPT8"/>
<accession>A0AAE0FPT8</accession>
<protein>
    <recommendedName>
        <fullName evidence="4">J domain-containing protein</fullName>
    </recommendedName>
</protein>
<feature type="region of interest" description="Disordered" evidence="3">
    <location>
        <begin position="96"/>
        <end position="133"/>
    </location>
</feature>
<dbReference type="InterPro" id="IPR001623">
    <property type="entry name" value="DnaJ_domain"/>
</dbReference>
<keyword evidence="1" id="KW-0677">Repeat</keyword>
<evidence type="ECO:0000256" key="3">
    <source>
        <dbReference type="SAM" id="MobiDB-lite"/>
    </source>
</evidence>
<dbReference type="PRINTS" id="PR00625">
    <property type="entry name" value="JDOMAIN"/>
</dbReference>
<dbReference type="PANTHER" id="PTHR45188:SF2">
    <property type="entry name" value="DNAJ HOMOLOG SUBFAMILY C MEMBER 7"/>
    <property type="match status" value="1"/>
</dbReference>
<dbReference type="SUPFAM" id="SSF46565">
    <property type="entry name" value="Chaperone J-domain"/>
    <property type="match status" value="1"/>
</dbReference>
<dbReference type="EMBL" id="LGRX02015399">
    <property type="protein sequence ID" value="KAK3263490.1"/>
    <property type="molecule type" value="Genomic_DNA"/>
</dbReference>
<dbReference type="PROSITE" id="PS50076">
    <property type="entry name" value="DNAJ_2"/>
    <property type="match status" value="1"/>
</dbReference>
<sequence length="133" mass="15697">DILEWDPNDSVVRGKYDQVQFEVRKAKRPNYYDIIGCSRVASVPEIKRLYKDRARELHPDKHDSEEVKAWAEERFKLLGEALGILTDELMRSLYDEGHDKESIQERVDAANRAARKDPREEQRRGGHHHQHDH</sequence>
<keyword evidence="6" id="KW-1185">Reference proteome</keyword>
<dbReference type="InterPro" id="IPR036869">
    <property type="entry name" value="J_dom_sf"/>
</dbReference>
<name>A0AAE0FPT8_9CHLO</name>
<feature type="compositionally biased region" description="Basic and acidic residues" evidence="3">
    <location>
        <begin position="96"/>
        <end position="124"/>
    </location>
</feature>
<evidence type="ECO:0000313" key="5">
    <source>
        <dbReference type="EMBL" id="KAK3263490.1"/>
    </source>
</evidence>
<evidence type="ECO:0000256" key="1">
    <source>
        <dbReference type="ARBA" id="ARBA00022737"/>
    </source>
</evidence>
<evidence type="ECO:0000256" key="2">
    <source>
        <dbReference type="ARBA" id="ARBA00022803"/>
    </source>
</evidence>
<feature type="non-terminal residue" evidence="5">
    <location>
        <position position="1"/>
    </location>
</feature>